<evidence type="ECO:0000259" key="4">
    <source>
        <dbReference type="SMART" id="SM00829"/>
    </source>
</evidence>
<dbReference type="GO" id="GO:0016616">
    <property type="term" value="F:oxidoreductase activity, acting on the CH-OH group of donors, NAD or NADP as acceptor"/>
    <property type="evidence" value="ECO:0007669"/>
    <property type="project" value="UniProtKB-ARBA"/>
</dbReference>
<sequence length="352" mass="37936">MSAEKMKAAVLNEPGDLEIRDVDVPEPGPGEVLVRVRACGVCGSDLEIRDHGWEGAEFPFIMGHEWTGEVADLGPETYHFEVGDRVASEPHDGCGMCRNCKVGKYTACLNYGDFSKGHQHHGFTVDGGYAHYCVIPESNLHELPDNMSYQEGTLLTTAACSLYAVERADVSAGDFVAVLGPGAIGLLAAQIANYRGASEVLVSGTREPRLEAARELGADYTVNIHEEDPVERVTELTDGVGPDVVIEAAGVHQAQQQAVEMVRRGGNVGLVGNPGEGVAELDTQWIVSGDLDVVGVKAEGMNSTQRVTRLMSKREFETEPLLTHEYDLADLPEAMSTFENREEGAIKVVVNI</sequence>
<dbReference type="Gene3D" id="3.40.50.720">
    <property type="entry name" value="NAD(P)-binding Rossmann-like Domain"/>
    <property type="match status" value="1"/>
</dbReference>
<accession>A0A8J8GNL2</accession>
<dbReference type="InterPro" id="IPR013154">
    <property type="entry name" value="ADH-like_N"/>
</dbReference>
<dbReference type="SMART" id="SM00829">
    <property type="entry name" value="PKS_ER"/>
    <property type="match status" value="1"/>
</dbReference>
<keyword evidence="2" id="KW-0862">Zinc</keyword>
<dbReference type="GO" id="GO:0043168">
    <property type="term" value="F:anion binding"/>
    <property type="evidence" value="ECO:0007669"/>
    <property type="project" value="UniProtKB-ARBA"/>
</dbReference>
<evidence type="ECO:0000256" key="2">
    <source>
        <dbReference type="ARBA" id="ARBA00022833"/>
    </source>
</evidence>
<dbReference type="Pfam" id="PF08240">
    <property type="entry name" value="ADH_N"/>
    <property type="match status" value="1"/>
</dbReference>
<dbReference type="PANTHER" id="PTHR43401">
    <property type="entry name" value="L-THREONINE 3-DEHYDROGENASE"/>
    <property type="match status" value="1"/>
</dbReference>
<keyword evidence="3" id="KW-0560">Oxidoreductase</keyword>
<dbReference type="AlphaFoldDB" id="A0A8J8GNL2"/>
<dbReference type="GO" id="GO:0051262">
    <property type="term" value="P:protein tetramerization"/>
    <property type="evidence" value="ECO:0007669"/>
    <property type="project" value="UniProtKB-ARBA"/>
</dbReference>
<dbReference type="SUPFAM" id="SSF51735">
    <property type="entry name" value="NAD(P)-binding Rossmann-fold domains"/>
    <property type="match status" value="1"/>
</dbReference>
<proteinExistence type="predicted"/>
<dbReference type="PANTHER" id="PTHR43401:SF2">
    <property type="entry name" value="L-THREONINE 3-DEHYDROGENASE"/>
    <property type="match status" value="1"/>
</dbReference>
<protein>
    <submittedName>
        <fullName evidence="5">Alcohol dehydrogenase catalytic domain-containing protein</fullName>
    </submittedName>
</protein>
<gene>
    <name evidence="5" type="ORF">HT576_20810</name>
</gene>
<evidence type="ECO:0000256" key="1">
    <source>
        <dbReference type="ARBA" id="ARBA00022723"/>
    </source>
</evidence>
<dbReference type="InterPro" id="IPR036291">
    <property type="entry name" value="NAD(P)-bd_dom_sf"/>
</dbReference>
<keyword evidence="1" id="KW-0479">Metal-binding</keyword>
<dbReference type="GO" id="GO:0046872">
    <property type="term" value="F:metal ion binding"/>
    <property type="evidence" value="ECO:0007669"/>
    <property type="project" value="UniProtKB-KW"/>
</dbReference>
<organism evidence="5 6">
    <name type="scientific">Haloterrigena gelatinilytica</name>
    <dbReference type="NCBI Taxonomy" id="2741724"/>
    <lineage>
        <taxon>Archaea</taxon>
        <taxon>Methanobacteriati</taxon>
        <taxon>Methanobacteriota</taxon>
        <taxon>Stenosarchaea group</taxon>
        <taxon>Halobacteria</taxon>
        <taxon>Halobacteriales</taxon>
        <taxon>Natrialbaceae</taxon>
        <taxon>Haloterrigena</taxon>
    </lineage>
</organism>
<dbReference type="EMBL" id="JABURA010000002">
    <property type="protein sequence ID" value="NUB93443.1"/>
    <property type="molecule type" value="Genomic_DNA"/>
</dbReference>
<dbReference type="InterPro" id="IPR050129">
    <property type="entry name" value="Zn_alcohol_dh"/>
</dbReference>
<evidence type="ECO:0000256" key="3">
    <source>
        <dbReference type="ARBA" id="ARBA00023002"/>
    </source>
</evidence>
<dbReference type="GO" id="GO:0044281">
    <property type="term" value="P:small molecule metabolic process"/>
    <property type="evidence" value="ECO:0007669"/>
    <property type="project" value="UniProtKB-ARBA"/>
</dbReference>
<dbReference type="SUPFAM" id="SSF50129">
    <property type="entry name" value="GroES-like"/>
    <property type="match status" value="1"/>
</dbReference>
<dbReference type="GO" id="GO:0030554">
    <property type="term" value="F:adenyl nucleotide binding"/>
    <property type="evidence" value="ECO:0007669"/>
    <property type="project" value="UniProtKB-ARBA"/>
</dbReference>
<dbReference type="Gene3D" id="3.90.180.10">
    <property type="entry name" value="Medium-chain alcohol dehydrogenases, catalytic domain"/>
    <property type="match status" value="1"/>
</dbReference>
<evidence type="ECO:0000313" key="6">
    <source>
        <dbReference type="Proteomes" id="UP000728647"/>
    </source>
</evidence>
<dbReference type="InterPro" id="IPR013149">
    <property type="entry name" value="ADH-like_C"/>
</dbReference>
<dbReference type="Proteomes" id="UP000728647">
    <property type="component" value="Unassembled WGS sequence"/>
</dbReference>
<name>A0A8J8GNL2_9EURY</name>
<dbReference type="RefSeq" id="WP_174703106.1">
    <property type="nucleotide sequence ID" value="NZ_JABURA010000002.1"/>
</dbReference>
<dbReference type="Pfam" id="PF00107">
    <property type="entry name" value="ADH_zinc_N"/>
    <property type="match status" value="1"/>
</dbReference>
<feature type="domain" description="Enoyl reductase (ER)" evidence="4">
    <location>
        <begin position="15"/>
        <end position="350"/>
    </location>
</feature>
<dbReference type="InterPro" id="IPR020843">
    <property type="entry name" value="ER"/>
</dbReference>
<dbReference type="InterPro" id="IPR011032">
    <property type="entry name" value="GroES-like_sf"/>
</dbReference>
<reference evidence="5" key="1">
    <citation type="submission" date="2020-06" db="EMBL/GenBank/DDBJ databases">
        <title>Haloterrigena sp. nov., an extremely halophilic archaeon isolated from a saline sediment.</title>
        <authorList>
            <person name="Liu B.-B."/>
        </authorList>
    </citation>
    <scope>NUCLEOTIDE SEQUENCE</scope>
    <source>
        <strain evidence="5">SYSU A121-1</strain>
    </source>
</reference>
<comment type="caution">
    <text evidence="5">The sequence shown here is derived from an EMBL/GenBank/DDBJ whole genome shotgun (WGS) entry which is preliminary data.</text>
</comment>
<dbReference type="OrthoDB" id="73567at2157"/>
<evidence type="ECO:0000313" key="5">
    <source>
        <dbReference type="EMBL" id="NUB93443.1"/>
    </source>
</evidence>